<dbReference type="PANTHER" id="PTHR10338:SF108">
    <property type="entry name" value="INTER-ALPHA-TRYPSIN INHIBITOR HEAVY CHAIN H4-LIKE PROTEIN"/>
    <property type="match status" value="1"/>
</dbReference>
<dbReference type="EMBL" id="VSRR010002735">
    <property type="protein sequence ID" value="MPC32985.1"/>
    <property type="molecule type" value="Genomic_DNA"/>
</dbReference>
<dbReference type="InterPro" id="IPR002035">
    <property type="entry name" value="VWF_A"/>
</dbReference>
<comment type="caution">
    <text evidence="2">The sequence shown here is derived from an EMBL/GenBank/DDBJ whole genome shotgun (WGS) entry which is preliminary data.</text>
</comment>
<organism evidence="2 3">
    <name type="scientific">Portunus trituberculatus</name>
    <name type="common">Swimming crab</name>
    <name type="synonym">Neptunus trituberculatus</name>
    <dbReference type="NCBI Taxonomy" id="210409"/>
    <lineage>
        <taxon>Eukaryota</taxon>
        <taxon>Metazoa</taxon>
        <taxon>Ecdysozoa</taxon>
        <taxon>Arthropoda</taxon>
        <taxon>Crustacea</taxon>
        <taxon>Multicrustacea</taxon>
        <taxon>Malacostraca</taxon>
        <taxon>Eumalacostraca</taxon>
        <taxon>Eucarida</taxon>
        <taxon>Decapoda</taxon>
        <taxon>Pleocyemata</taxon>
        <taxon>Brachyura</taxon>
        <taxon>Eubrachyura</taxon>
        <taxon>Portunoidea</taxon>
        <taxon>Portunidae</taxon>
        <taxon>Portuninae</taxon>
        <taxon>Portunus</taxon>
    </lineage>
</organism>
<keyword evidence="3" id="KW-1185">Reference proteome</keyword>
<dbReference type="Pfam" id="PF00092">
    <property type="entry name" value="VWA"/>
    <property type="match status" value="1"/>
</dbReference>
<accession>A0A5B7EHV4</accession>
<sequence length="259" mass="28934">MALSRRRPLPRIHFQHPNYLQACTVKGRSIGRKPGYPYPPVKRKLFRESTHESVVAPPRHHTSIALHMAPPLTCTLTALVYFSCLPHFDAMEQDVESIVSDSVRPHIIVMLTDGQPTVGVTSENIILRNVRERNKEKATIFCLGFGSGADMNLLEKISLQNRGSARKIYEDADAADQLKGFYQELSSPILLDVDFSYSTDAVVVNSLSNTHFYNYFSCSYTTFHAPTTQASYGVCGESGGFRWGTKNRRNTGIEKSTGN</sequence>
<name>A0A5B7EHV4_PORTR</name>
<protein>
    <submittedName>
        <fullName evidence="2">Inter-alpha-trypsin inhibitor heavy chain H6</fullName>
    </submittedName>
</protein>
<proteinExistence type="predicted"/>
<dbReference type="InterPro" id="IPR036465">
    <property type="entry name" value="vWFA_dom_sf"/>
</dbReference>
<dbReference type="OrthoDB" id="6346186at2759"/>
<evidence type="ECO:0000259" key="1">
    <source>
        <dbReference type="PROSITE" id="PS50234"/>
    </source>
</evidence>
<dbReference type="PANTHER" id="PTHR10338">
    <property type="entry name" value="INTER-ALPHA-TRYPSIN INHIBITOR HEAVY CHAIN FAMILY MEMBER"/>
    <property type="match status" value="1"/>
</dbReference>
<dbReference type="AlphaFoldDB" id="A0A5B7EHV4"/>
<dbReference type="InterPro" id="IPR050934">
    <property type="entry name" value="ITIH"/>
</dbReference>
<reference evidence="2 3" key="1">
    <citation type="submission" date="2019-05" db="EMBL/GenBank/DDBJ databases">
        <title>Another draft genome of Portunus trituberculatus and its Hox gene families provides insights of decapod evolution.</title>
        <authorList>
            <person name="Jeong J.-H."/>
            <person name="Song I."/>
            <person name="Kim S."/>
            <person name="Choi T."/>
            <person name="Kim D."/>
            <person name="Ryu S."/>
            <person name="Kim W."/>
        </authorList>
    </citation>
    <scope>NUCLEOTIDE SEQUENCE [LARGE SCALE GENOMIC DNA]</scope>
    <source>
        <tissue evidence="2">Muscle</tissue>
    </source>
</reference>
<dbReference type="Proteomes" id="UP000324222">
    <property type="component" value="Unassembled WGS sequence"/>
</dbReference>
<feature type="domain" description="VWFA" evidence="1">
    <location>
        <begin position="104"/>
        <end position="185"/>
    </location>
</feature>
<evidence type="ECO:0000313" key="2">
    <source>
        <dbReference type="EMBL" id="MPC32985.1"/>
    </source>
</evidence>
<dbReference type="Gene3D" id="3.40.50.410">
    <property type="entry name" value="von Willebrand factor, type A domain"/>
    <property type="match status" value="1"/>
</dbReference>
<dbReference type="GO" id="GO:0032991">
    <property type="term" value="C:protein-containing complex"/>
    <property type="evidence" value="ECO:0007669"/>
    <property type="project" value="UniProtKB-ARBA"/>
</dbReference>
<evidence type="ECO:0000313" key="3">
    <source>
        <dbReference type="Proteomes" id="UP000324222"/>
    </source>
</evidence>
<gene>
    <name evidence="2" type="primary">ITIH6_0</name>
    <name evidence="2" type="ORF">E2C01_026323</name>
</gene>
<dbReference type="SUPFAM" id="SSF53300">
    <property type="entry name" value="vWA-like"/>
    <property type="match status" value="1"/>
</dbReference>
<dbReference type="PROSITE" id="PS50234">
    <property type="entry name" value="VWFA"/>
    <property type="match status" value="1"/>
</dbReference>